<organism evidence="7 8">
    <name type="scientific">Larinioides sclopetarius</name>
    <dbReference type="NCBI Taxonomy" id="280406"/>
    <lineage>
        <taxon>Eukaryota</taxon>
        <taxon>Metazoa</taxon>
        <taxon>Ecdysozoa</taxon>
        <taxon>Arthropoda</taxon>
        <taxon>Chelicerata</taxon>
        <taxon>Arachnida</taxon>
        <taxon>Araneae</taxon>
        <taxon>Araneomorphae</taxon>
        <taxon>Entelegynae</taxon>
        <taxon>Araneoidea</taxon>
        <taxon>Araneidae</taxon>
        <taxon>Larinioides</taxon>
    </lineage>
</organism>
<evidence type="ECO:0000256" key="4">
    <source>
        <dbReference type="SAM" id="Coils"/>
    </source>
</evidence>
<name>A0AAV1ZPT2_9ARAC</name>
<sequence length="759" mass="86218">MRSIESHPLGLDAFSGVVTNETVSERFNLGDENRTVYKRRYIHFSCVIRKYSGAGAASGTTTTLNTLVHILAMRSEQTDVPIKNLLKQVYAAHTAKVKCLEDEIEGLKNKLFDAERELKERTYDCKRCLELEEAFTTCKAALEEQTKWFESFGQKFSIFNSSESKVSPKTSKLQDDIVQIYNENSFTSDVPQSNQFNEKSSITKKSFFKNLMNTTPDKLQDSLDLCTVPFPGNFGPSCSSLNFDSVILAPDTVDITLNAQNNTLQKSKTKLKVLKRSEQSNDATDKSKDYTERNKLSKKRTCSNYSESEKSPNKKLNKGTENSSPNEKKNVESKINKKELIVDEHIKSDSAESSNAKVPNDKTVELSDLKTSKNNTPMDISNIKEKKLSIFDSEIGKDSNNENSSKIPSAGKEKSCHTKLELTINKDGMYQVSPSLLPLNKKNEKAILQNQPMLAEDISDFQIPTVNKNPPELTDAWKTCDKKKTKKGSSVKNIKLTSKFKMSLDALPPNYKKPNLRQTKLSKSIFQPKNPTLEDGFSNEAKKILSDSSNSSVESSIKNSPVNKSNKISTIDFDATCIPENYKYNAESCDDEESIQLIQDESSDESLHSPAVSPKTKIKSITKEDTSKENKMKDKFEDFLCSKKEINNENLSSFDRLPKREEPNYKYKEETVRKKSERKQLVGYECKECEKYFADLGLSEEEKRERLNKCSRHRAKFPPPATPEHFWELDFPDTQECKARGYLNETQKVTLKTHRRRPL</sequence>
<comment type="caution">
    <text evidence="7">The sequence shown here is derived from an EMBL/GenBank/DDBJ whole genome shotgun (WGS) entry which is preliminary data.</text>
</comment>
<dbReference type="Pfam" id="PF08573">
    <property type="entry name" value="SAE2"/>
    <property type="match status" value="1"/>
</dbReference>
<feature type="region of interest" description="Disordered" evidence="5">
    <location>
        <begin position="394"/>
        <end position="415"/>
    </location>
</feature>
<feature type="compositionally biased region" description="Basic and acidic residues" evidence="5">
    <location>
        <begin position="326"/>
        <end position="350"/>
    </location>
</feature>
<evidence type="ECO:0000256" key="3">
    <source>
        <dbReference type="ARBA" id="ARBA00023242"/>
    </source>
</evidence>
<gene>
    <name evidence="7" type="ORF">LARSCL_LOCUS6882</name>
</gene>
<dbReference type="GO" id="GO:0010792">
    <property type="term" value="P:DNA double-strand break processing involved in repair via single-strand annealing"/>
    <property type="evidence" value="ECO:0007669"/>
    <property type="project" value="TreeGrafter"/>
</dbReference>
<evidence type="ECO:0000259" key="6">
    <source>
        <dbReference type="Pfam" id="PF08573"/>
    </source>
</evidence>
<evidence type="ECO:0000313" key="8">
    <source>
        <dbReference type="Proteomes" id="UP001497382"/>
    </source>
</evidence>
<reference evidence="7 8" key="1">
    <citation type="submission" date="2024-04" db="EMBL/GenBank/DDBJ databases">
        <authorList>
            <person name="Rising A."/>
            <person name="Reimegard J."/>
            <person name="Sonavane S."/>
            <person name="Akerstrom W."/>
            <person name="Nylinder S."/>
            <person name="Hedman E."/>
            <person name="Kallberg Y."/>
        </authorList>
    </citation>
    <scope>NUCLEOTIDE SEQUENCE [LARGE SCALE GENOMIC DNA]</scope>
</reference>
<feature type="domain" description="DNA endonuclease activator Ctp1 C-terminal" evidence="6">
    <location>
        <begin position="699"/>
        <end position="736"/>
    </location>
</feature>
<comment type="subcellular location">
    <subcellularLocation>
        <location evidence="1">Nucleus</location>
    </subcellularLocation>
</comment>
<dbReference type="InterPro" id="IPR013882">
    <property type="entry name" value="Ctp1_C"/>
</dbReference>
<keyword evidence="4" id="KW-0175">Coiled coil</keyword>
<dbReference type="InterPro" id="IPR033316">
    <property type="entry name" value="RBBP8-like"/>
</dbReference>
<dbReference type="EMBL" id="CAXIEN010000067">
    <property type="protein sequence ID" value="CAL1273414.1"/>
    <property type="molecule type" value="Genomic_DNA"/>
</dbReference>
<accession>A0AAV1ZPT2</accession>
<dbReference type="GO" id="GO:0003684">
    <property type="term" value="F:damaged DNA binding"/>
    <property type="evidence" value="ECO:0007669"/>
    <property type="project" value="TreeGrafter"/>
</dbReference>
<feature type="compositionally biased region" description="Basic and acidic residues" evidence="5">
    <location>
        <begin position="359"/>
        <end position="371"/>
    </location>
</feature>
<proteinExistence type="predicted"/>
<dbReference type="PANTHER" id="PTHR15107:SF0">
    <property type="entry name" value="DNA ENDONUCLEASE ACTIVATOR CTP1 C-TERMINAL DOMAIN-CONTAINING PROTEIN"/>
    <property type="match status" value="1"/>
</dbReference>
<protein>
    <recommendedName>
        <fullName evidence="6">DNA endonuclease activator Ctp1 C-terminal domain-containing protein</fullName>
    </recommendedName>
</protein>
<dbReference type="PANTHER" id="PTHR15107">
    <property type="entry name" value="RETINOBLASTOMA BINDING PROTEIN 8"/>
    <property type="match status" value="1"/>
</dbReference>
<keyword evidence="2" id="KW-0227">DNA damage</keyword>
<dbReference type="GO" id="GO:0005634">
    <property type="term" value="C:nucleus"/>
    <property type="evidence" value="ECO:0007669"/>
    <property type="project" value="UniProtKB-SubCell"/>
</dbReference>
<dbReference type="Proteomes" id="UP001497382">
    <property type="component" value="Unassembled WGS sequence"/>
</dbReference>
<evidence type="ECO:0000256" key="5">
    <source>
        <dbReference type="SAM" id="MobiDB-lite"/>
    </source>
</evidence>
<evidence type="ECO:0000256" key="1">
    <source>
        <dbReference type="ARBA" id="ARBA00004123"/>
    </source>
</evidence>
<keyword evidence="8" id="KW-1185">Reference proteome</keyword>
<keyword evidence="3" id="KW-0539">Nucleus</keyword>
<feature type="compositionally biased region" description="Basic and acidic residues" evidence="5">
    <location>
        <begin position="275"/>
        <end position="295"/>
    </location>
</feature>
<evidence type="ECO:0000313" key="7">
    <source>
        <dbReference type="EMBL" id="CAL1273414.1"/>
    </source>
</evidence>
<feature type="coiled-coil region" evidence="4">
    <location>
        <begin position="90"/>
        <end position="117"/>
    </location>
</feature>
<dbReference type="AlphaFoldDB" id="A0AAV1ZPT2"/>
<evidence type="ECO:0000256" key="2">
    <source>
        <dbReference type="ARBA" id="ARBA00022763"/>
    </source>
</evidence>
<feature type="region of interest" description="Disordered" evidence="5">
    <location>
        <begin position="270"/>
        <end position="378"/>
    </location>
</feature>